<dbReference type="InterPro" id="IPR000054">
    <property type="entry name" value="Ribosomal_eL31"/>
</dbReference>
<dbReference type="GO" id="GO:0002181">
    <property type="term" value="P:cytoplasmic translation"/>
    <property type="evidence" value="ECO:0007669"/>
    <property type="project" value="TreeGrafter"/>
</dbReference>
<evidence type="ECO:0000256" key="5">
    <source>
        <dbReference type="HAMAP-Rule" id="MF_00410"/>
    </source>
</evidence>
<dbReference type="RefSeq" id="WP_014835121.1">
    <property type="nucleotide sequence ID" value="NC_003413.1"/>
</dbReference>
<dbReference type="OrthoDB" id="10127at2157"/>
<dbReference type="EMBL" id="CP023154">
    <property type="protein sequence ID" value="QEK78076.1"/>
    <property type="molecule type" value="Genomic_DNA"/>
</dbReference>
<proteinExistence type="inferred from homology"/>
<evidence type="ECO:0000256" key="4">
    <source>
        <dbReference type="ARBA" id="ARBA00035230"/>
    </source>
</evidence>
<comment type="similarity">
    <text evidence="1 5">Belongs to the eukaryotic ribosomal protein eL31 family.</text>
</comment>
<dbReference type="GeneID" id="41712156"/>
<name>A0A5C0XM44_PYRFU</name>
<accession>A0A5C0XM44</accession>
<dbReference type="SUPFAM" id="SSF54575">
    <property type="entry name" value="Ribosomal protein L31e"/>
    <property type="match status" value="1"/>
</dbReference>
<dbReference type="PANTHER" id="PTHR10956">
    <property type="entry name" value="60S RIBOSOMAL PROTEIN L31"/>
    <property type="match status" value="1"/>
</dbReference>
<dbReference type="GO" id="GO:0003735">
    <property type="term" value="F:structural constituent of ribosome"/>
    <property type="evidence" value="ECO:0007669"/>
    <property type="project" value="InterPro"/>
</dbReference>
<dbReference type="PANTHER" id="PTHR10956:SF0">
    <property type="entry name" value="60S RIBOSOMAL PROTEIN L31"/>
    <property type="match status" value="1"/>
</dbReference>
<evidence type="ECO:0000313" key="6">
    <source>
        <dbReference type="EMBL" id="QEK78076.1"/>
    </source>
</evidence>
<protein>
    <recommendedName>
        <fullName evidence="4 5">Large ribosomal subunit protein eL31</fullName>
    </recommendedName>
</protein>
<dbReference type="AlphaFoldDB" id="A0A5C0XM44"/>
<dbReference type="NCBIfam" id="NF002258">
    <property type="entry name" value="PRK01192.1-1"/>
    <property type="match status" value="1"/>
</dbReference>
<evidence type="ECO:0000313" key="7">
    <source>
        <dbReference type="Proteomes" id="UP000324354"/>
    </source>
</evidence>
<keyword evidence="2 5" id="KW-0689">Ribosomal protein</keyword>
<dbReference type="GeneID" id="13302163"/>
<evidence type="ECO:0000256" key="3">
    <source>
        <dbReference type="ARBA" id="ARBA00023274"/>
    </source>
</evidence>
<dbReference type="FunFam" id="3.10.440.10:FF:000005">
    <property type="entry name" value="50S ribosomal protein L31e"/>
    <property type="match status" value="1"/>
</dbReference>
<dbReference type="PROSITE" id="PS01144">
    <property type="entry name" value="RIBOSOMAL_L31E"/>
    <property type="match status" value="1"/>
</dbReference>
<dbReference type="GO" id="GO:0022625">
    <property type="term" value="C:cytosolic large ribosomal subunit"/>
    <property type="evidence" value="ECO:0007669"/>
    <property type="project" value="TreeGrafter"/>
</dbReference>
<dbReference type="InterPro" id="IPR023621">
    <property type="entry name" value="Ribosomal_eL31_dom_sf"/>
</dbReference>
<dbReference type="Pfam" id="PF01198">
    <property type="entry name" value="Ribosomal_L31e"/>
    <property type="match status" value="1"/>
</dbReference>
<dbReference type="HAMAP" id="MF_00410">
    <property type="entry name" value="Ribosomal_eL31"/>
    <property type="match status" value="1"/>
</dbReference>
<sequence length="95" mass="11058">MAIKAGEEVIFTVPIKKIKKIVPRWKRAPRAVKFVREFVARHAKAQEVIIDPKVNEKIWERGIEKPPSKLRVKVKVEEEKREGEETVRIAYVTLA</sequence>
<dbReference type="InterPro" id="IPR020052">
    <property type="entry name" value="Ribosomal_eL31_CS"/>
</dbReference>
<evidence type="ECO:0000256" key="2">
    <source>
        <dbReference type="ARBA" id="ARBA00022980"/>
    </source>
</evidence>
<dbReference type="SMART" id="SM01380">
    <property type="entry name" value="Ribosomal_L31e"/>
    <property type="match status" value="1"/>
</dbReference>
<dbReference type="Proteomes" id="UP000324354">
    <property type="component" value="Chromosome"/>
</dbReference>
<evidence type="ECO:0000256" key="1">
    <source>
        <dbReference type="ARBA" id="ARBA00010808"/>
    </source>
</evidence>
<dbReference type="KEGG" id="pfu:PF0378"/>
<keyword evidence="3 5" id="KW-0687">Ribonucleoprotein</keyword>
<dbReference type="CDD" id="cd00463">
    <property type="entry name" value="Ribosomal_L31e"/>
    <property type="match status" value="1"/>
</dbReference>
<organism evidence="6 7">
    <name type="scientific">Pyrococcus furiosus (strain ATCC 43587 / DSM 3638 / JCM 8422 / Vc1)</name>
    <dbReference type="NCBI Taxonomy" id="186497"/>
    <lineage>
        <taxon>Archaea</taxon>
        <taxon>Methanobacteriati</taxon>
        <taxon>Methanobacteriota</taxon>
        <taxon>Thermococci</taxon>
        <taxon>Thermococcales</taxon>
        <taxon>Thermococcaceae</taxon>
        <taxon>Pyrococcus</taxon>
    </lineage>
</organism>
<reference evidence="6 7" key="1">
    <citation type="submission" date="2017-08" db="EMBL/GenBank/DDBJ databases">
        <title>Resequencing and Reannotation of the genome of Pyrococcus furiosus type strain DSM3638.</title>
        <authorList>
            <person name="Reichelt R.M."/>
            <person name="Bunk B."/>
        </authorList>
    </citation>
    <scope>NUCLEOTIDE SEQUENCE [LARGE SCALE GENOMIC DNA]</scope>
    <source>
        <strain evidence="6 7">DSM 3638</strain>
    </source>
</reference>
<dbReference type="SMR" id="A0A5C0XM44"/>
<dbReference type="Gene3D" id="3.10.440.10">
    <property type="match status" value="1"/>
</dbReference>
<gene>
    <name evidence="5" type="primary">rpl31e</name>
    <name evidence="6" type="ORF">PFDSM3638_01765</name>
</gene>